<gene>
    <name evidence="2" type="ORF">SAMN04488090_1682</name>
</gene>
<accession>A0A1G9MPB6</accession>
<protein>
    <submittedName>
        <fullName evidence="2">Uncharacterized protein</fullName>
    </submittedName>
</protein>
<dbReference type="Proteomes" id="UP000198901">
    <property type="component" value="Unassembled WGS sequence"/>
</dbReference>
<dbReference type="AlphaFoldDB" id="A0A1G9MPB6"/>
<keyword evidence="1" id="KW-1133">Transmembrane helix</keyword>
<keyword evidence="1" id="KW-0812">Transmembrane</keyword>
<feature type="transmembrane region" description="Helical" evidence="1">
    <location>
        <begin position="46"/>
        <end position="68"/>
    </location>
</feature>
<keyword evidence="3" id="KW-1185">Reference proteome</keyword>
<evidence type="ECO:0000313" key="2">
    <source>
        <dbReference type="EMBL" id="SDL75851.1"/>
    </source>
</evidence>
<feature type="transmembrane region" description="Helical" evidence="1">
    <location>
        <begin position="12"/>
        <end position="34"/>
    </location>
</feature>
<dbReference type="EMBL" id="FNGS01000003">
    <property type="protein sequence ID" value="SDL75851.1"/>
    <property type="molecule type" value="Genomic_DNA"/>
</dbReference>
<organism evidence="2 3">
    <name type="scientific">Siphonobacter aquaeclarae</name>
    <dbReference type="NCBI Taxonomy" id="563176"/>
    <lineage>
        <taxon>Bacteria</taxon>
        <taxon>Pseudomonadati</taxon>
        <taxon>Bacteroidota</taxon>
        <taxon>Cytophagia</taxon>
        <taxon>Cytophagales</taxon>
        <taxon>Cytophagaceae</taxon>
        <taxon>Siphonobacter</taxon>
    </lineage>
</organism>
<evidence type="ECO:0000256" key="1">
    <source>
        <dbReference type="SAM" id="Phobius"/>
    </source>
</evidence>
<sequence length="86" mass="9555">MCPEYVFAKPRFNMKILIMLAFMAMAFFLGISLSGSAPHPPADKNLGIAIDLTLYVVVTALVTIFLIHMARLRLTARRVSGEERGE</sequence>
<keyword evidence="1" id="KW-0472">Membrane</keyword>
<evidence type="ECO:0000313" key="3">
    <source>
        <dbReference type="Proteomes" id="UP000198901"/>
    </source>
</evidence>
<name>A0A1G9MPB6_9BACT</name>
<proteinExistence type="predicted"/>
<reference evidence="2 3" key="1">
    <citation type="submission" date="2016-10" db="EMBL/GenBank/DDBJ databases">
        <authorList>
            <person name="de Groot N.N."/>
        </authorList>
    </citation>
    <scope>NUCLEOTIDE SEQUENCE [LARGE SCALE GENOMIC DNA]</scope>
    <source>
        <strain evidence="2 3">DSM 21668</strain>
    </source>
</reference>